<dbReference type="AlphaFoldDB" id="A0A2L0XAA1"/>
<dbReference type="InterPro" id="IPR009003">
    <property type="entry name" value="Peptidase_S1_PA"/>
</dbReference>
<dbReference type="Proteomes" id="UP000253772">
    <property type="component" value="Chromosome c1"/>
</dbReference>
<dbReference type="Gene3D" id="2.40.10.10">
    <property type="entry name" value="Trypsin-like serine proteases"/>
    <property type="match status" value="1"/>
</dbReference>
<dbReference type="InterPro" id="IPR018114">
    <property type="entry name" value="TRYPSIN_HIS"/>
</dbReference>
<proteinExistence type="predicted"/>
<dbReference type="InterPro" id="IPR040966">
    <property type="entry name" value="StcE_C"/>
</dbReference>
<dbReference type="Gene3D" id="2.60.20.40">
    <property type="match status" value="2"/>
</dbReference>
<reference evidence="1 2" key="1">
    <citation type="submission" date="2019-03" db="EMBL/GenBank/DDBJ databases">
        <title>Comparative insights into the high quality Complete genome sequence of highly metal resistant Cupriavidus metallidurans strain BS1 isolated from a gold-copper mine.</title>
        <authorList>
            <person name="Mazhar H.S."/>
            <person name="Rensing C."/>
        </authorList>
    </citation>
    <scope>NUCLEOTIDE SEQUENCE [LARGE SCALE GENOMIC DNA]</scope>
    <source>
        <strain evidence="1 2">BS1</strain>
    </source>
</reference>
<gene>
    <name evidence="1" type="ORF">DDF84_015680</name>
</gene>
<dbReference type="SUPFAM" id="SSF50494">
    <property type="entry name" value="Trypsin-like serine proteases"/>
    <property type="match status" value="1"/>
</dbReference>
<protein>
    <submittedName>
        <fullName evidence="1">Hemolysin</fullName>
    </submittedName>
</protein>
<dbReference type="Pfam" id="PF17945">
    <property type="entry name" value="Crystall_4"/>
    <property type="match status" value="2"/>
</dbReference>
<dbReference type="EMBL" id="CP037900">
    <property type="protein sequence ID" value="QBP11097.1"/>
    <property type="molecule type" value="Genomic_DNA"/>
</dbReference>
<dbReference type="GO" id="GO:0004252">
    <property type="term" value="F:serine-type endopeptidase activity"/>
    <property type="evidence" value="ECO:0007669"/>
    <property type="project" value="InterPro"/>
</dbReference>
<sequence length="482" mass="52904">MRVILPLVALMLSSVANAVVIDEDTFRRNGGDMRNVGASIRTANEKLQKHSTEKPWLAVGQLNGCTATWLGNKDGWAYILTAAHCVFSSATEMPVRLTATETPLQLTFKGWDGGIVASGLGVAYVPRERINIPANMGWASTDVALVKLPLLRPLKDKAGIPVERPILNDRDDEKGRAVMFVGYGDWGVGLNEGYGSESGARRLYGRSKITSFSENDHGIGASYKAFGPSANWARVAAEDGGSAWWQIRDTKPVIVATTHVGHSRASIGTRISKYANWIRSIYPEARFLSEIRPQGCIISLRNGAKYCLEVGQNSGYSLPAWIYAHEVYVQADSGVSVTLSDWDNLSYNRLAEFVGTVENDKLRAVKAHNGETLDFSKPRSMRVAHSTRPLGCIVSLVSVDKYCLPAGERSAYSLPAWIYAHDVVVQADFGTGVMLSDWDNLSYNRLAVFSGVVENENMTNVKAYDGQMLNFSKPRSMRVVQQ</sequence>
<accession>A0A2L0XAA1</accession>
<dbReference type="OrthoDB" id="267336at2"/>
<evidence type="ECO:0000313" key="2">
    <source>
        <dbReference type="Proteomes" id="UP000253772"/>
    </source>
</evidence>
<name>A0A2L0XAA1_9BURK</name>
<organism evidence="1 2">
    <name type="scientific">Cupriavidus metallidurans</name>
    <dbReference type="NCBI Taxonomy" id="119219"/>
    <lineage>
        <taxon>Bacteria</taxon>
        <taxon>Pseudomonadati</taxon>
        <taxon>Pseudomonadota</taxon>
        <taxon>Betaproteobacteria</taxon>
        <taxon>Burkholderiales</taxon>
        <taxon>Burkholderiaceae</taxon>
        <taxon>Cupriavidus</taxon>
    </lineage>
</organism>
<evidence type="ECO:0000313" key="1">
    <source>
        <dbReference type="EMBL" id="QBP11097.1"/>
    </source>
</evidence>
<dbReference type="InterPro" id="IPR043504">
    <property type="entry name" value="Peptidase_S1_PA_chymotrypsin"/>
</dbReference>
<dbReference type="GO" id="GO:0006508">
    <property type="term" value="P:proteolysis"/>
    <property type="evidence" value="ECO:0007669"/>
    <property type="project" value="InterPro"/>
</dbReference>
<dbReference type="PROSITE" id="PS00134">
    <property type="entry name" value="TRYPSIN_HIS"/>
    <property type="match status" value="1"/>
</dbReference>